<geneLocation type="plasmid" evidence="4 5">
    <name>pMsip02</name>
</geneLocation>
<keyword evidence="4" id="KW-0614">Plasmid</keyword>
<proteinExistence type="predicted"/>
<dbReference type="EMBL" id="CP001676">
    <property type="protein sequence ID" value="ACT52154.1"/>
    <property type="molecule type" value="Genomic_DNA"/>
</dbReference>
<sequence length="438" mass="45478">MAHFLRLILLLSMVLSSYAHAANEEIPSIIDYWSKDGMTVTKKPTPEESCQAYTAYSGVSYGSVTKVDNWKYFCNSKNGNIGNITAHEVCPGGVTPTILHTCLVPQCAAGQVRNPTTGTCQESCKSGFVSGVTGSKYFGSDGSTDCLSNCTYSIAVDMCIKLTNGQGACVGQYGNGTGAACSAATNNTALTPEANCMSQGKSFISVGGVTSCVSAGSQGSQPVTTKNNSSSSSNSSTKDANGNPTGSSSSNSTTNSSATFNGDGTVVVVTTTEKTNEDGTKETKTETKTVSQTSYCAENPTAAQCKAATDSDISGACDAVACKGDAIQCAMAKEQARRNCEWFKENAEWKSKGEALANGTDTTANPAEENNRTIVNLPTALDASSPISATGIQDRTFAVFGRSYTLRLSELNPYLAVVGYVFMALAYVAAGRILAGAV</sequence>
<organism evidence="4 5">
    <name type="scientific">Methylovorus glucosotrophus (strain SIP3-4)</name>
    <dbReference type="NCBI Taxonomy" id="582744"/>
    <lineage>
        <taxon>Bacteria</taxon>
        <taxon>Pseudomonadati</taxon>
        <taxon>Pseudomonadota</taxon>
        <taxon>Betaproteobacteria</taxon>
        <taxon>Nitrosomonadales</taxon>
        <taxon>Methylophilaceae</taxon>
        <taxon>Methylovorus</taxon>
    </lineage>
</organism>
<dbReference type="eggNOG" id="ENOG5033803">
    <property type="taxonomic scope" value="Bacteria"/>
</dbReference>
<gene>
    <name evidence="4" type="ordered locus">Msip34_2838</name>
</gene>
<feature type="signal peptide" evidence="3">
    <location>
        <begin position="1"/>
        <end position="21"/>
    </location>
</feature>
<dbReference type="OrthoDB" id="8912241at2"/>
<reference evidence="5" key="1">
    <citation type="submission" date="2009-07" db="EMBL/GenBank/DDBJ databases">
        <title>Complete sequence of plasmid 2 of Methylovorus sp. SIP3-4.</title>
        <authorList>
            <consortium name="US DOE Joint Genome Institute"/>
            <person name="Lucas S."/>
            <person name="Copeland A."/>
            <person name="Lapidus A."/>
            <person name="Glavina del Rio T."/>
            <person name="Tice H."/>
            <person name="Bruce D."/>
            <person name="Goodwin L."/>
            <person name="Pitluck S."/>
            <person name="Clum A."/>
            <person name="Larimer F."/>
            <person name="Land M."/>
            <person name="Hauser L."/>
            <person name="Kyrpides N."/>
            <person name="Mikhailova N."/>
            <person name="Kayluzhnaya M."/>
            <person name="Chistoserdova L."/>
        </authorList>
    </citation>
    <scope>NUCLEOTIDE SEQUENCE [LARGE SCALE GENOMIC DNA]</scope>
    <source>
        <strain evidence="5">SIP3-4</strain>
        <plasmid evidence="5">pMsip02</plasmid>
    </source>
</reference>
<feature type="compositionally biased region" description="Low complexity" evidence="1">
    <location>
        <begin position="227"/>
        <end position="264"/>
    </location>
</feature>
<evidence type="ECO:0000256" key="3">
    <source>
        <dbReference type="SAM" id="SignalP"/>
    </source>
</evidence>
<feature type="chain" id="PRO_5002971167" evidence="3">
    <location>
        <begin position="22"/>
        <end position="438"/>
    </location>
</feature>
<dbReference type="KEGG" id="mei:Msip34_2838"/>
<keyword evidence="2" id="KW-0812">Transmembrane</keyword>
<dbReference type="HOGENOM" id="CLU_563674_0_0_4"/>
<keyword evidence="3" id="KW-0732">Signal</keyword>
<protein>
    <submittedName>
        <fullName evidence="4">Uncharacterized protein</fullName>
    </submittedName>
</protein>
<evidence type="ECO:0000313" key="5">
    <source>
        <dbReference type="Proteomes" id="UP000002743"/>
    </source>
</evidence>
<evidence type="ECO:0000256" key="1">
    <source>
        <dbReference type="SAM" id="MobiDB-lite"/>
    </source>
</evidence>
<evidence type="ECO:0000313" key="4">
    <source>
        <dbReference type="EMBL" id="ACT52154.1"/>
    </source>
</evidence>
<evidence type="ECO:0000256" key="2">
    <source>
        <dbReference type="SAM" id="Phobius"/>
    </source>
</evidence>
<feature type="transmembrane region" description="Helical" evidence="2">
    <location>
        <begin position="414"/>
        <end position="435"/>
    </location>
</feature>
<dbReference type="RefSeq" id="WP_012777805.1">
    <property type="nucleotide sequence ID" value="NC_012972.1"/>
</dbReference>
<dbReference type="AlphaFoldDB" id="C6XEU7"/>
<feature type="compositionally biased region" description="Polar residues" evidence="1">
    <location>
        <begin position="216"/>
        <end position="226"/>
    </location>
</feature>
<feature type="region of interest" description="Disordered" evidence="1">
    <location>
        <begin position="216"/>
        <end position="264"/>
    </location>
</feature>
<dbReference type="Proteomes" id="UP000002743">
    <property type="component" value="Plasmid pMsip02"/>
</dbReference>
<keyword evidence="2" id="KW-1133">Transmembrane helix</keyword>
<keyword evidence="2" id="KW-0472">Membrane</keyword>
<keyword evidence="5" id="KW-1185">Reference proteome</keyword>
<name>C6XEU7_METGS</name>
<accession>C6XEU7</accession>
<reference evidence="4 5" key="2">
    <citation type="journal article" date="2011" name="J. Bacteriol.">
        <title>Genomes of three methylotrophs from a single niche uncover genetic and metabolic divergence of Methylophilaceae.</title>
        <authorList>
            <person name="Lapidus A."/>
            <person name="Clum A."/>
            <person name="Labutti K."/>
            <person name="Kaluzhnaya M.G."/>
            <person name="Lim S."/>
            <person name="Beck D.A."/>
            <person name="Glavina Del Rio T."/>
            <person name="Nolan M."/>
            <person name="Mavromatis K."/>
            <person name="Huntemann M."/>
            <person name="Lucas S."/>
            <person name="Lidstrom M.E."/>
            <person name="Ivanova N."/>
            <person name="Chistoserdova L."/>
        </authorList>
    </citation>
    <scope>NUCLEOTIDE SEQUENCE [LARGE SCALE GENOMIC DNA]</scope>
    <source>
        <strain evidence="4 5">SIP3-4</strain>
        <plasmid evidence="4 5">pMsip02</plasmid>
    </source>
</reference>